<evidence type="ECO:0000256" key="3">
    <source>
        <dbReference type="ARBA" id="ARBA00022695"/>
    </source>
</evidence>
<dbReference type="GO" id="GO:0003968">
    <property type="term" value="F:RNA-directed RNA polymerase activity"/>
    <property type="evidence" value="ECO:0007669"/>
    <property type="project" value="UniProtKB-KW"/>
</dbReference>
<dbReference type="GO" id="GO:0039694">
    <property type="term" value="P:viral RNA genome replication"/>
    <property type="evidence" value="ECO:0007669"/>
    <property type="project" value="InterPro"/>
</dbReference>
<evidence type="ECO:0000256" key="6">
    <source>
        <dbReference type="ARBA" id="ARBA00048744"/>
    </source>
</evidence>
<dbReference type="SUPFAM" id="SSF56672">
    <property type="entry name" value="DNA/RNA polymerases"/>
    <property type="match status" value="1"/>
</dbReference>
<dbReference type="EMBL" id="KP900904">
    <property type="protein sequence ID" value="ALD89112.1"/>
    <property type="molecule type" value="Genomic_RNA"/>
</dbReference>
<dbReference type="InterPro" id="IPR007094">
    <property type="entry name" value="RNA-dir_pol_PSvirus"/>
</dbReference>
<reference evidence="9" key="1">
    <citation type="journal article" date="2016" name="J. Virol.">
        <title>Identification of diverse mycoviruses through metatranscriptomics characterization of the viromes of five major fungal plant pathogens.</title>
        <authorList>
            <person name="Marzano S.-Y.L."/>
            <person name="Nelson B.D."/>
            <person name="Ajayi-Oyetunde O."/>
            <person name="Bradley C.A."/>
            <person name="Hughes T.J."/>
            <person name="Hartman G.L."/>
            <person name="Eastburn D.M."/>
            <person name="Domier L.L."/>
        </authorList>
    </citation>
    <scope>NUCLEOTIDE SEQUENCE</scope>
    <source>
        <strain evidence="9">DV-8</strain>
    </source>
</reference>
<sequence>MPCPRGVERRIYDKLSNWRWPRKENAAVKKSLEIHAEGLRREEGRRVPSRTEREAVLKVIREGYEYPNTRVPAGFSRGEVEGWAEGRYEVTVEDFESVKDSIQRDLNKDSTPGYPYVALGGKNKQVMENYGSFIWNTVAQSFNNALRLGDKVFSMSPSELVKAGVCDVVKVFIKDEPHSLKKIESGKLRLISSVSLVDQIKTRLLCRTQNLNEIESWESCPSKPGLGLHDDGLQVIAANIKRFLSQGVVAEADVSGWDWSVQDWELEFDAECRAALAGADPKGVFAFLLRVHAYCVANSVYVLPNGEMYEQTVPGAQLSGDYNTSSTNSRMRVCASLFSRLWAGKPLLVDGRIPVSAMGDDSFELDFPELQENMRSIGHNVRFVKRSTSLQGVEFCSQVFDEDGFAAPADPSKTVYRFLSHKVTFSEYPELWAQLSWYLRHQKKGDERDIISGLGFARIELANKLNGFTSTEER</sequence>
<dbReference type="InterPro" id="IPR043502">
    <property type="entry name" value="DNA/RNA_pol_sf"/>
</dbReference>
<dbReference type="GO" id="GO:0006351">
    <property type="term" value="P:DNA-templated transcription"/>
    <property type="evidence" value="ECO:0007669"/>
    <property type="project" value="InterPro"/>
</dbReference>
<feature type="domain" description="RdRp catalytic" evidence="8">
    <location>
        <begin position="247"/>
        <end position="374"/>
    </location>
</feature>
<evidence type="ECO:0000256" key="7">
    <source>
        <dbReference type="RuleBase" id="RU364050"/>
    </source>
</evidence>
<evidence type="ECO:0000256" key="4">
    <source>
        <dbReference type="ARBA" id="ARBA00022741"/>
    </source>
</evidence>
<keyword evidence="1 7" id="KW-0696">RNA-directed RNA polymerase</keyword>
<dbReference type="CDD" id="cd23184">
    <property type="entry name" value="ps-ssRNAv_Barnaviridae_RdRp"/>
    <property type="match status" value="1"/>
</dbReference>
<dbReference type="Pfam" id="PF02123">
    <property type="entry name" value="RdRP_4"/>
    <property type="match status" value="1"/>
</dbReference>
<name>A0A0M4KGX8_9VIRU</name>
<evidence type="ECO:0000313" key="9">
    <source>
        <dbReference type="EMBL" id="ALD89112.1"/>
    </source>
</evidence>
<evidence type="ECO:0000256" key="2">
    <source>
        <dbReference type="ARBA" id="ARBA00022679"/>
    </source>
</evidence>
<dbReference type="InterPro" id="IPR001795">
    <property type="entry name" value="RNA-dir_pol_luteovirus"/>
</dbReference>
<keyword evidence="5 7" id="KW-0693">Viral RNA replication</keyword>
<evidence type="ECO:0000256" key="5">
    <source>
        <dbReference type="ARBA" id="ARBA00022953"/>
    </source>
</evidence>
<evidence type="ECO:0000256" key="1">
    <source>
        <dbReference type="ARBA" id="ARBA00022484"/>
    </source>
</evidence>
<dbReference type="EC" id="2.7.7.48" evidence="7"/>
<dbReference type="PRINTS" id="PR00914">
    <property type="entry name" value="LVIRUSRNAPOL"/>
</dbReference>
<proteinExistence type="predicted"/>
<keyword evidence="4 7" id="KW-0547">Nucleotide-binding</keyword>
<dbReference type="GO" id="GO:0003723">
    <property type="term" value="F:RNA binding"/>
    <property type="evidence" value="ECO:0007669"/>
    <property type="project" value="InterPro"/>
</dbReference>
<evidence type="ECO:0000259" key="8">
    <source>
        <dbReference type="PROSITE" id="PS50507"/>
    </source>
</evidence>
<keyword evidence="2 7" id="KW-0808">Transferase</keyword>
<organism evidence="9">
    <name type="scientific">Rhizoctonia solani barnavirus 1</name>
    <dbReference type="NCBI Taxonomy" id="1708382"/>
    <lineage>
        <taxon>Viruses</taxon>
        <taxon>Riboviria</taxon>
        <taxon>Orthornavirae</taxon>
        <taxon>Pisuviricota</taxon>
        <taxon>Pisoniviricetes</taxon>
        <taxon>Sobelivirales</taxon>
        <taxon>Barnaviridae</taxon>
        <taxon>Barnavirus</taxon>
    </lineage>
</organism>
<dbReference type="GO" id="GO:0000166">
    <property type="term" value="F:nucleotide binding"/>
    <property type="evidence" value="ECO:0007669"/>
    <property type="project" value="UniProtKB-KW"/>
</dbReference>
<dbReference type="PROSITE" id="PS50507">
    <property type="entry name" value="RDRP_SSRNA_POS"/>
    <property type="match status" value="1"/>
</dbReference>
<protein>
    <recommendedName>
        <fullName evidence="7">RNA-directed RNA polymerase</fullName>
        <ecNumber evidence="7">2.7.7.48</ecNumber>
    </recommendedName>
</protein>
<keyword evidence="3 7" id="KW-0548">Nucleotidyltransferase</keyword>
<comment type="catalytic activity">
    <reaction evidence="6 7">
        <text>RNA(n) + a ribonucleoside 5'-triphosphate = RNA(n+1) + diphosphate</text>
        <dbReference type="Rhea" id="RHEA:21248"/>
        <dbReference type="Rhea" id="RHEA-COMP:14527"/>
        <dbReference type="Rhea" id="RHEA-COMP:17342"/>
        <dbReference type="ChEBI" id="CHEBI:33019"/>
        <dbReference type="ChEBI" id="CHEBI:61557"/>
        <dbReference type="ChEBI" id="CHEBI:140395"/>
        <dbReference type="EC" id="2.7.7.48"/>
    </reaction>
</comment>
<accession>A0A0M4KGX8</accession>